<dbReference type="PROSITE" id="PS50950">
    <property type="entry name" value="ZF_THAP"/>
    <property type="match status" value="1"/>
</dbReference>
<dbReference type="InterPro" id="IPR038441">
    <property type="entry name" value="THAP_Znf_sf"/>
</dbReference>
<dbReference type="Pfam" id="PF05485">
    <property type="entry name" value="THAP"/>
    <property type="match status" value="1"/>
</dbReference>
<organism evidence="9 10">
    <name type="scientific">Perca flavescens</name>
    <name type="common">American yellow perch</name>
    <name type="synonym">Morone flavescens</name>
    <dbReference type="NCBI Taxonomy" id="8167"/>
    <lineage>
        <taxon>Eukaryota</taxon>
        <taxon>Metazoa</taxon>
        <taxon>Chordata</taxon>
        <taxon>Craniata</taxon>
        <taxon>Vertebrata</taxon>
        <taxon>Euteleostomi</taxon>
        <taxon>Actinopterygii</taxon>
        <taxon>Neopterygii</taxon>
        <taxon>Teleostei</taxon>
        <taxon>Neoteleostei</taxon>
        <taxon>Acanthomorphata</taxon>
        <taxon>Eupercaria</taxon>
        <taxon>Perciformes</taxon>
        <taxon>Percoidei</taxon>
        <taxon>Percidae</taxon>
        <taxon>Percinae</taxon>
        <taxon>Perca</taxon>
    </lineage>
</organism>
<keyword evidence="7" id="KW-0175">Coiled coil</keyword>
<dbReference type="AlphaFoldDB" id="A0A484CBA5"/>
<evidence type="ECO:0000256" key="4">
    <source>
        <dbReference type="ARBA" id="ARBA00022833"/>
    </source>
</evidence>
<dbReference type="Gene3D" id="6.20.210.20">
    <property type="entry name" value="THAP domain"/>
    <property type="match status" value="1"/>
</dbReference>
<evidence type="ECO:0000313" key="10">
    <source>
        <dbReference type="Proteomes" id="UP000295070"/>
    </source>
</evidence>
<keyword evidence="10" id="KW-1185">Reference proteome</keyword>
<evidence type="ECO:0000313" key="9">
    <source>
        <dbReference type="EMBL" id="TDH00907.1"/>
    </source>
</evidence>
<sequence>MAETKARCHCSVPLCKSNKQRQPYLSFHGFPTELSLRKKWIKAVRRDEGPNFKIKQGSTFVCSRHFSESDYTNVTGSASRLALADVANFTNRGRIKRLQIGSVPSRFQWNNWGLPRRESAYKRASTRLGHEVCPALHLEQPLPCEEEAMEEVAASVVMTEHDYGSAPKPGALDAAAAHIPQLEDKIKELTTELSQLKVGEVHFHRFCISDKDILFYTRFTSRYVFCHFWEAIQPSASMVGYWSKAQKKGRTFEPISPSPTRRLQLVDEFFLFCCRVAAGLQEKVLADMFQVSVSTVSRVVITWANYLYLLLGSLPIWISKQQVKNTMPSKFVQYSPDVRVIIDCTEVRCQNPSSLTLQSEVFSSYKNTPTLKGLIGIAPCSAVTFVSSLFTGSISDRELTERSGLLDLLEPGDGCMADKGFTIEKLLADRGATLIIPPFKMTAQFTKEDALKTQAIARLRILVERAIRRVKEYRIWEHTLPLTLSGTVNQLWTVCCVMTNFQGPLDLKGYIPVE</sequence>
<accession>A0A484CBA5</accession>
<evidence type="ECO:0000256" key="3">
    <source>
        <dbReference type="ARBA" id="ARBA00022771"/>
    </source>
</evidence>
<dbReference type="Pfam" id="PF13359">
    <property type="entry name" value="DDE_Tnp_4"/>
    <property type="match status" value="1"/>
</dbReference>
<comment type="caution">
    <text evidence="9">The sequence shown here is derived from an EMBL/GenBank/DDBJ whole genome shotgun (WGS) entry which is preliminary data.</text>
</comment>
<dbReference type="SUPFAM" id="SSF57716">
    <property type="entry name" value="Glucocorticoid receptor-like (DNA-binding domain)"/>
    <property type="match status" value="1"/>
</dbReference>
<reference evidence="9 10" key="1">
    <citation type="submission" date="2019-01" db="EMBL/GenBank/DDBJ databases">
        <title>A chromosome-scale genome assembly of the yellow perch, Perca flavescens.</title>
        <authorList>
            <person name="Feron R."/>
            <person name="Morvezen R."/>
            <person name="Bestin A."/>
            <person name="Haffray P."/>
            <person name="Klopp C."/>
            <person name="Zahm M."/>
            <person name="Cabau C."/>
            <person name="Roques C."/>
            <person name="Donnadieu C."/>
            <person name="Bouchez O."/>
            <person name="Christie M."/>
            <person name="Larson W."/>
            <person name="Guiguen Y."/>
        </authorList>
    </citation>
    <scope>NUCLEOTIDE SEQUENCE [LARGE SCALE GENOMIC DNA]</scope>
    <source>
        <strain evidence="9">YP-PL-M2</strain>
        <tissue evidence="9">Blood</tissue>
    </source>
</reference>
<dbReference type="InterPro" id="IPR027806">
    <property type="entry name" value="HARBI1_dom"/>
</dbReference>
<dbReference type="GO" id="GO:0003677">
    <property type="term" value="F:DNA binding"/>
    <property type="evidence" value="ECO:0007669"/>
    <property type="project" value="UniProtKB-UniRule"/>
</dbReference>
<dbReference type="InterPro" id="IPR006612">
    <property type="entry name" value="THAP_Znf"/>
</dbReference>
<feature type="domain" description="THAP-type" evidence="8">
    <location>
        <begin position="1"/>
        <end position="107"/>
    </location>
</feature>
<dbReference type="SMART" id="SM00692">
    <property type="entry name" value="DM3"/>
    <property type="match status" value="1"/>
</dbReference>
<dbReference type="SMART" id="SM00980">
    <property type="entry name" value="THAP"/>
    <property type="match status" value="1"/>
</dbReference>
<evidence type="ECO:0000256" key="5">
    <source>
        <dbReference type="ARBA" id="ARBA00023125"/>
    </source>
</evidence>
<dbReference type="STRING" id="8167.A0A484CBA5"/>
<evidence type="ECO:0000259" key="8">
    <source>
        <dbReference type="PROSITE" id="PS50950"/>
    </source>
</evidence>
<evidence type="ECO:0000256" key="1">
    <source>
        <dbReference type="ARBA" id="ARBA00001968"/>
    </source>
</evidence>
<keyword evidence="4" id="KW-0862">Zinc</keyword>
<protein>
    <recommendedName>
        <fullName evidence="8">THAP-type domain-containing protein</fullName>
    </recommendedName>
</protein>
<dbReference type="PANTHER" id="PTHR23080:SF142">
    <property type="entry name" value="SI:CH211-69L10.4"/>
    <property type="match status" value="1"/>
</dbReference>
<evidence type="ECO:0000256" key="6">
    <source>
        <dbReference type="PROSITE-ProRule" id="PRU00309"/>
    </source>
</evidence>
<dbReference type="Proteomes" id="UP000295070">
    <property type="component" value="Chromosome 17"/>
</dbReference>
<comment type="cofactor">
    <cofactor evidence="1">
        <name>a divalent metal cation</name>
        <dbReference type="ChEBI" id="CHEBI:60240"/>
    </cofactor>
</comment>
<dbReference type="EMBL" id="SCKG01000017">
    <property type="protein sequence ID" value="TDH00907.1"/>
    <property type="molecule type" value="Genomic_DNA"/>
</dbReference>
<evidence type="ECO:0000256" key="2">
    <source>
        <dbReference type="ARBA" id="ARBA00022723"/>
    </source>
</evidence>
<gene>
    <name evidence="9" type="ORF">EPR50_G00174560</name>
</gene>
<proteinExistence type="predicted"/>
<name>A0A484CBA5_PERFV</name>
<keyword evidence="3 6" id="KW-0863">Zinc-finger</keyword>
<evidence type="ECO:0000256" key="7">
    <source>
        <dbReference type="SAM" id="Coils"/>
    </source>
</evidence>
<feature type="coiled-coil region" evidence="7">
    <location>
        <begin position="172"/>
        <end position="199"/>
    </location>
</feature>
<keyword evidence="2" id="KW-0479">Metal-binding</keyword>
<keyword evidence="5 6" id="KW-0238">DNA-binding</keyword>
<dbReference type="PANTHER" id="PTHR23080">
    <property type="entry name" value="THAP DOMAIN PROTEIN"/>
    <property type="match status" value="1"/>
</dbReference>
<dbReference type="GO" id="GO:0008270">
    <property type="term" value="F:zinc ion binding"/>
    <property type="evidence" value="ECO:0007669"/>
    <property type="project" value="UniProtKB-KW"/>
</dbReference>